<evidence type="ECO:0000313" key="2">
    <source>
        <dbReference type="Proteomes" id="UP000265618"/>
    </source>
</evidence>
<sequence>MATPYEEILAADGAKLKKLDLKRHLVDLGVDLPPVDKPK</sequence>
<gene>
    <name evidence="1" type="ORF">KIPB_014273</name>
</gene>
<dbReference type="EMBL" id="BDIP01007238">
    <property type="protein sequence ID" value="GIQ91151.1"/>
    <property type="molecule type" value="Genomic_DNA"/>
</dbReference>
<protein>
    <submittedName>
        <fullName evidence="1">Uncharacterized protein</fullName>
    </submittedName>
</protein>
<keyword evidence="2" id="KW-1185">Reference proteome</keyword>
<evidence type="ECO:0000313" key="1">
    <source>
        <dbReference type="EMBL" id="GIQ91151.1"/>
    </source>
</evidence>
<feature type="non-terminal residue" evidence="1">
    <location>
        <position position="1"/>
    </location>
</feature>
<name>A0A9K3GQU7_9EUKA</name>
<dbReference type="Proteomes" id="UP000265618">
    <property type="component" value="Unassembled WGS sequence"/>
</dbReference>
<reference evidence="1 2" key="1">
    <citation type="journal article" date="2018" name="PLoS ONE">
        <title>The draft genome of Kipferlia bialata reveals reductive genome evolution in fornicate parasites.</title>
        <authorList>
            <person name="Tanifuji G."/>
            <person name="Takabayashi S."/>
            <person name="Kume K."/>
            <person name="Takagi M."/>
            <person name="Nakayama T."/>
            <person name="Kamikawa R."/>
            <person name="Inagaki Y."/>
            <person name="Hashimoto T."/>
        </authorList>
    </citation>
    <scope>NUCLEOTIDE SEQUENCE [LARGE SCALE GENOMIC DNA]</scope>
    <source>
        <strain evidence="1">NY0173</strain>
    </source>
</reference>
<accession>A0A9K3GQU7</accession>
<organism evidence="1 2">
    <name type="scientific">Kipferlia bialata</name>
    <dbReference type="NCBI Taxonomy" id="797122"/>
    <lineage>
        <taxon>Eukaryota</taxon>
        <taxon>Metamonada</taxon>
        <taxon>Carpediemonas-like organisms</taxon>
        <taxon>Kipferlia</taxon>
    </lineage>
</organism>
<dbReference type="AlphaFoldDB" id="A0A9K3GQU7"/>
<comment type="caution">
    <text evidence="1">The sequence shown here is derived from an EMBL/GenBank/DDBJ whole genome shotgun (WGS) entry which is preliminary data.</text>
</comment>
<proteinExistence type="predicted"/>